<dbReference type="GO" id="GO:0009424">
    <property type="term" value="C:bacterial-type flagellum hook"/>
    <property type="evidence" value="ECO:0007669"/>
    <property type="project" value="UniProtKB-UniRule"/>
</dbReference>
<dbReference type="GO" id="GO:0071973">
    <property type="term" value="P:bacterial-type flagellum-dependent cell motility"/>
    <property type="evidence" value="ECO:0007669"/>
    <property type="project" value="TreeGrafter"/>
</dbReference>
<protein>
    <recommendedName>
        <fullName evidence="5">Flagellar hook-associated protein 2</fullName>
        <shortName evidence="5">HAP2</shortName>
    </recommendedName>
    <alternativeName>
        <fullName evidence="5">Flagellar cap protein</fullName>
    </alternativeName>
</protein>
<dbReference type="GO" id="GO:0007155">
    <property type="term" value="P:cell adhesion"/>
    <property type="evidence" value="ECO:0007669"/>
    <property type="project" value="InterPro"/>
</dbReference>
<evidence type="ECO:0000313" key="9">
    <source>
        <dbReference type="Proteomes" id="UP000568664"/>
    </source>
</evidence>
<feature type="coiled-coil region" evidence="5">
    <location>
        <begin position="406"/>
        <end position="433"/>
    </location>
</feature>
<gene>
    <name evidence="8" type="primary">fliD</name>
    <name evidence="8" type="ORF">HII17_15130</name>
</gene>
<keyword evidence="8" id="KW-0282">Flagellum</keyword>
<evidence type="ECO:0000256" key="2">
    <source>
        <dbReference type="ARBA" id="ARBA00011255"/>
    </source>
</evidence>
<evidence type="ECO:0000256" key="1">
    <source>
        <dbReference type="ARBA" id="ARBA00009764"/>
    </source>
</evidence>
<dbReference type="InterPro" id="IPR010809">
    <property type="entry name" value="FliD_C"/>
</dbReference>
<evidence type="ECO:0000256" key="4">
    <source>
        <dbReference type="ARBA" id="ARBA00023143"/>
    </source>
</evidence>
<keyword evidence="5" id="KW-0964">Secreted</keyword>
<dbReference type="InterPro" id="IPR010810">
    <property type="entry name" value="Flagellin_hook_IN_motif"/>
</dbReference>
<evidence type="ECO:0000256" key="3">
    <source>
        <dbReference type="ARBA" id="ARBA00023054"/>
    </source>
</evidence>
<comment type="caution">
    <text evidence="8">The sequence shown here is derived from an EMBL/GenBank/DDBJ whole genome shotgun (WGS) entry which is preliminary data.</text>
</comment>
<comment type="similarity">
    <text evidence="1 5">Belongs to the FliD family.</text>
</comment>
<comment type="subcellular location">
    <subcellularLocation>
        <location evidence="5">Secreted</location>
    </subcellularLocation>
    <subcellularLocation>
        <location evidence="5">Bacterial flagellum</location>
    </subcellularLocation>
</comment>
<keyword evidence="9" id="KW-1185">Reference proteome</keyword>
<proteinExistence type="inferred from homology"/>
<evidence type="ECO:0000256" key="5">
    <source>
        <dbReference type="RuleBase" id="RU362066"/>
    </source>
</evidence>
<dbReference type="AlphaFoldDB" id="A0A7Y0LE51"/>
<keyword evidence="4 5" id="KW-0975">Bacterial flagellum</keyword>
<sequence>MATITSAGVGSGLDLEAIIQATLDAENLPKLQKFQEKEQTLSFELSAIGAIKSSLSSLDDTIEKLADIENFNKRTSTVTQPASGDLISVSASADSTPGDFDIEVMQLAQGSRAVSSPGLFTAPEDVISATGGNLTFEAGAKSFSVNVAAGATLEEIRQAINDSNDNFGVSVNIINTGTEAKLVITSDETGTGNDLIISNDNAELDNISTHKFGEVTTGPGTGGLAIAVADQAQDAIIEVDGISISSESNTFKDAIQDSTITVLKESVDNETARLSIDVDKGSVEETIGEFITAFNNVMQTIDYHTQIGAPLNGDSSMRGLKNQLIQTLSNTVTGAGGYETLFDVGLGLNKEGNLEKSSLVRSLSDALSENYDDVGAVFAGTDGIATSFAGVLDNYLESDGAFQFRQDALNADLKQLENDRENHTYRMEQLEVTLREKYSALDVLIANMQSQSSYLAAQLANLPGFTRPSSSS</sequence>
<dbReference type="Proteomes" id="UP000568664">
    <property type="component" value="Unassembled WGS sequence"/>
</dbReference>
<dbReference type="GO" id="GO:0009421">
    <property type="term" value="C:bacterial-type flagellum filament cap"/>
    <property type="evidence" value="ECO:0007669"/>
    <property type="project" value="InterPro"/>
</dbReference>
<evidence type="ECO:0000313" key="8">
    <source>
        <dbReference type="EMBL" id="NMP32889.1"/>
    </source>
</evidence>
<feature type="domain" description="Flagellar hook-associated protein 2 C-terminal" evidence="7">
    <location>
        <begin position="232"/>
        <end position="450"/>
    </location>
</feature>
<dbReference type="InterPro" id="IPR040026">
    <property type="entry name" value="FliD"/>
</dbReference>
<reference evidence="8 9" key="1">
    <citation type="submission" date="2020-04" db="EMBL/GenBank/DDBJ databases">
        <title>Thalassotalea sp. M1531, isolated from the surface of marine red alga.</title>
        <authorList>
            <person name="Pang L."/>
            <person name="Lu D.-C."/>
        </authorList>
    </citation>
    <scope>NUCLEOTIDE SEQUENCE [LARGE SCALE GENOMIC DNA]</scope>
    <source>
        <strain evidence="8 9">M1531</strain>
    </source>
</reference>
<dbReference type="PANTHER" id="PTHR30288:SF0">
    <property type="entry name" value="FLAGELLAR HOOK-ASSOCIATED PROTEIN 2"/>
    <property type="match status" value="1"/>
</dbReference>
<accession>A0A7Y0LE51</accession>
<organism evidence="8 9">
    <name type="scientific">Thalassotalea algicola</name>
    <dbReference type="NCBI Taxonomy" id="2716224"/>
    <lineage>
        <taxon>Bacteria</taxon>
        <taxon>Pseudomonadati</taxon>
        <taxon>Pseudomonadota</taxon>
        <taxon>Gammaproteobacteria</taxon>
        <taxon>Alteromonadales</taxon>
        <taxon>Colwelliaceae</taxon>
        <taxon>Thalassotalea</taxon>
    </lineage>
</organism>
<keyword evidence="8" id="KW-0966">Cell projection</keyword>
<dbReference type="GO" id="GO:0005576">
    <property type="term" value="C:extracellular region"/>
    <property type="evidence" value="ECO:0007669"/>
    <property type="project" value="UniProtKB-SubCell"/>
</dbReference>
<keyword evidence="8" id="KW-0969">Cilium</keyword>
<comment type="function">
    <text evidence="5">Required for morphogenesis and for the elongation of the flagellar filament by facilitating polymerization of the flagellin monomers at the tip of growing filament. Forms a capping structure, which prevents flagellin subunits (transported through the central channel of the flagellum) from leaking out without polymerization at the distal end.</text>
</comment>
<dbReference type="EMBL" id="JABBXH010000005">
    <property type="protein sequence ID" value="NMP32889.1"/>
    <property type="molecule type" value="Genomic_DNA"/>
</dbReference>
<dbReference type="PANTHER" id="PTHR30288">
    <property type="entry name" value="FLAGELLAR CAP/ASSEMBLY PROTEIN FLID"/>
    <property type="match status" value="1"/>
</dbReference>
<feature type="domain" description="Flagellar hook-associated protein 2 N-terminal" evidence="6">
    <location>
        <begin position="11"/>
        <end position="110"/>
    </location>
</feature>
<evidence type="ECO:0000259" key="7">
    <source>
        <dbReference type="Pfam" id="PF07195"/>
    </source>
</evidence>
<dbReference type="RefSeq" id="WP_169076213.1">
    <property type="nucleotide sequence ID" value="NZ_JABBXH010000005.1"/>
</dbReference>
<name>A0A7Y0LE51_9GAMM</name>
<comment type="subunit">
    <text evidence="2 5">Homopentamer.</text>
</comment>
<dbReference type="Pfam" id="PF07195">
    <property type="entry name" value="FliD_C"/>
    <property type="match status" value="1"/>
</dbReference>
<dbReference type="InterPro" id="IPR003481">
    <property type="entry name" value="FliD_N"/>
</dbReference>
<dbReference type="Pfam" id="PF02465">
    <property type="entry name" value="FliD_N"/>
    <property type="match status" value="1"/>
</dbReference>
<keyword evidence="3 5" id="KW-0175">Coiled coil</keyword>
<evidence type="ECO:0000259" key="6">
    <source>
        <dbReference type="Pfam" id="PF02465"/>
    </source>
</evidence>
<dbReference type="Pfam" id="PF07196">
    <property type="entry name" value="Flagellin_IN"/>
    <property type="match status" value="1"/>
</dbReference>